<comment type="caution">
    <text evidence="4">The sequence shown here is derived from an EMBL/GenBank/DDBJ whole genome shotgun (WGS) entry which is preliminary data.</text>
</comment>
<proteinExistence type="inferred from homology"/>
<accession>A0ABX3R5Y5</accession>
<dbReference type="Gene3D" id="1.10.30.50">
    <property type="match status" value="1"/>
</dbReference>
<feature type="compositionally biased region" description="Pro residues" evidence="2">
    <location>
        <begin position="180"/>
        <end position="189"/>
    </location>
</feature>
<comment type="similarity">
    <text evidence="1">Belongs to the Rv1128c/1148c/1588c/1702c/1945/3466 family.</text>
</comment>
<evidence type="ECO:0000259" key="3">
    <source>
        <dbReference type="SMART" id="SM00507"/>
    </source>
</evidence>
<dbReference type="Proteomes" id="UP000192319">
    <property type="component" value="Unassembled WGS sequence"/>
</dbReference>
<protein>
    <recommendedName>
        <fullName evidence="3">HNH nuclease domain-containing protein</fullName>
    </recommendedName>
</protein>
<feature type="domain" description="HNH nuclease" evidence="3">
    <location>
        <begin position="94"/>
        <end position="145"/>
    </location>
</feature>
<organism evidence="4 5">
    <name type="scientific">Mycobacterium alsense</name>
    <dbReference type="NCBI Taxonomy" id="324058"/>
    <lineage>
        <taxon>Bacteria</taxon>
        <taxon>Bacillati</taxon>
        <taxon>Actinomycetota</taxon>
        <taxon>Actinomycetes</taxon>
        <taxon>Mycobacteriales</taxon>
        <taxon>Mycobacteriaceae</taxon>
        <taxon>Mycobacterium</taxon>
    </lineage>
</organism>
<keyword evidence="5" id="KW-1185">Reference proteome</keyword>
<name>A0ABX3R5Y5_9MYCO</name>
<reference evidence="4 5" key="1">
    <citation type="submission" date="2017-02" db="EMBL/GenBank/DDBJ databases">
        <title>The new phylogeny of genus Mycobacterium.</title>
        <authorList>
            <person name="Tortoli E."/>
            <person name="Trovato A."/>
            <person name="Cirillo D.M."/>
        </authorList>
    </citation>
    <scope>NUCLEOTIDE SEQUENCE [LARGE SCALE GENOMIC DNA]</scope>
    <source>
        <strain evidence="4 5">DSM 45230</strain>
    </source>
</reference>
<dbReference type="EMBL" id="MVHD01000034">
    <property type="protein sequence ID" value="OQZ89388.1"/>
    <property type="molecule type" value="Genomic_DNA"/>
</dbReference>
<dbReference type="RefSeq" id="WP_142276421.1">
    <property type="nucleotide sequence ID" value="NZ_MVHD01000034.1"/>
</dbReference>
<dbReference type="InterPro" id="IPR003615">
    <property type="entry name" value="HNH_nuc"/>
</dbReference>
<dbReference type="SMART" id="SM00507">
    <property type="entry name" value="HNHc"/>
    <property type="match status" value="1"/>
</dbReference>
<dbReference type="InterPro" id="IPR003870">
    <property type="entry name" value="DUF222"/>
</dbReference>
<sequence>ASDAAPPLPGTVEAFMRLVETGWDTEVARRPHGQHTTVVVHLDVKRRVAALHLGPLLCDAERRYLTCDATCEAWFERDGEPIGAGRVTRVISRRLRRALEHRDRTCAVPGCGATRGLHAHHIRHWEDGGATELANLVLVCPYHHRSHHRGLITITGPASELSVTDETGRPLSPASLARPPTLPRPTVAPCPGPLGERADWWWYTPFQPQPPPSIN</sequence>
<dbReference type="InterPro" id="IPR002711">
    <property type="entry name" value="HNH"/>
</dbReference>
<dbReference type="Pfam" id="PF01844">
    <property type="entry name" value="HNH"/>
    <property type="match status" value="1"/>
</dbReference>
<dbReference type="Pfam" id="PF02720">
    <property type="entry name" value="DUF222"/>
    <property type="match status" value="1"/>
</dbReference>
<feature type="region of interest" description="Disordered" evidence="2">
    <location>
        <begin position="162"/>
        <end position="189"/>
    </location>
</feature>
<gene>
    <name evidence="4" type="ORF">BST11_18180</name>
</gene>
<evidence type="ECO:0000313" key="4">
    <source>
        <dbReference type="EMBL" id="OQZ89388.1"/>
    </source>
</evidence>
<evidence type="ECO:0000256" key="1">
    <source>
        <dbReference type="ARBA" id="ARBA00023450"/>
    </source>
</evidence>
<dbReference type="CDD" id="cd00085">
    <property type="entry name" value="HNHc"/>
    <property type="match status" value="1"/>
</dbReference>
<evidence type="ECO:0000313" key="5">
    <source>
        <dbReference type="Proteomes" id="UP000192319"/>
    </source>
</evidence>
<evidence type="ECO:0000256" key="2">
    <source>
        <dbReference type="SAM" id="MobiDB-lite"/>
    </source>
</evidence>
<feature type="non-terminal residue" evidence="4">
    <location>
        <position position="1"/>
    </location>
</feature>